<gene>
    <name evidence="2" type="ORF">MIND_00400600</name>
</gene>
<comment type="caution">
    <text evidence="2">The sequence shown here is derived from an EMBL/GenBank/DDBJ whole genome shotgun (WGS) entry which is preliminary data.</text>
</comment>
<protein>
    <submittedName>
        <fullName evidence="2">Uncharacterized protein</fullName>
    </submittedName>
</protein>
<evidence type="ECO:0000256" key="1">
    <source>
        <dbReference type="SAM" id="MobiDB-lite"/>
    </source>
</evidence>
<organism evidence="2 3">
    <name type="scientific">Mycena indigotica</name>
    <dbReference type="NCBI Taxonomy" id="2126181"/>
    <lineage>
        <taxon>Eukaryota</taxon>
        <taxon>Fungi</taxon>
        <taxon>Dikarya</taxon>
        <taxon>Basidiomycota</taxon>
        <taxon>Agaricomycotina</taxon>
        <taxon>Agaricomycetes</taxon>
        <taxon>Agaricomycetidae</taxon>
        <taxon>Agaricales</taxon>
        <taxon>Marasmiineae</taxon>
        <taxon>Mycenaceae</taxon>
        <taxon>Mycena</taxon>
    </lineage>
</organism>
<sequence>MLLRTLFCGCMGRDKEDVIPDERARLLGGMGVDAGGGGSQGVGASVVDEQKLRQTMEGIVRSASSKMVNVYARKPFTLTAIVTPLPSRPASPDIPQSARQRQPECATCHAESEPADADAPPGPSPRHRRNTYTVLTIAPAQTALRWEDAHAHAADADPLADMHPISLLAQWPPGRASRSSSLRRHARGPSCGSEFVRGAPAPPGSPLPRAGFDGVPDAEEEEDDGSDGERVALDGGVQEAGQAGQEGDLGCVCRETQQTPPMEEDANALRLVYSWPRDTAE</sequence>
<feature type="compositionally biased region" description="Acidic residues" evidence="1">
    <location>
        <begin position="216"/>
        <end position="226"/>
    </location>
</feature>
<accession>A0A8H6T4K4</accession>
<reference evidence="2" key="1">
    <citation type="submission" date="2020-05" db="EMBL/GenBank/DDBJ databases">
        <title>Mycena genomes resolve the evolution of fungal bioluminescence.</title>
        <authorList>
            <person name="Tsai I.J."/>
        </authorList>
    </citation>
    <scope>NUCLEOTIDE SEQUENCE</scope>
    <source>
        <strain evidence="2">171206Taipei</strain>
    </source>
</reference>
<dbReference type="OrthoDB" id="3068883at2759"/>
<name>A0A8H6T4K4_9AGAR</name>
<dbReference type="AlphaFoldDB" id="A0A8H6T4K4"/>
<feature type="compositionally biased region" description="Low complexity" evidence="1">
    <location>
        <begin position="235"/>
        <end position="246"/>
    </location>
</feature>
<feature type="region of interest" description="Disordered" evidence="1">
    <location>
        <begin position="171"/>
        <end position="281"/>
    </location>
</feature>
<dbReference type="GeneID" id="59343348"/>
<dbReference type="Proteomes" id="UP000636479">
    <property type="component" value="Unassembled WGS sequence"/>
</dbReference>
<evidence type="ECO:0000313" key="3">
    <source>
        <dbReference type="Proteomes" id="UP000636479"/>
    </source>
</evidence>
<proteinExistence type="predicted"/>
<evidence type="ECO:0000313" key="2">
    <source>
        <dbReference type="EMBL" id="KAF7310267.1"/>
    </source>
</evidence>
<dbReference type="RefSeq" id="XP_037223717.1">
    <property type="nucleotide sequence ID" value="XM_037360832.1"/>
</dbReference>
<feature type="region of interest" description="Disordered" evidence="1">
    <location>
        <begin position="84"/>
        <end position="129"/>
    </location>
</feature>
<dbReference type="EMBL" id="JACAZF010000003">
    <property type="protein sequence ID" value="KAF7310267.1"/>
    <property type="molecule type" value="Genomic_DNA"/>
</dbReference>
<keyword evidence="3" id="KW-1185">Reference proteome</keyword>